<reference evidence="1 2" key="1">
    <citation type="journal article" date="2016" name="Nat. Commun.">
        <title>Thousands of microbial genomes shed light on interconnected biogeochemical processes in an aquifer system.</title>
        <authorList>
            <person name="Anantharaman K."/>
            <person name="Brown C.T."/>
            <person name="Hug L.A."/>
            <person name="Sharon I."/>
            <person name="Castelle C.J."/>
            <person name="Probst A.J."/>
            <person name="Thomas B.C."/>
            <person name="Singh A."/>
            <person name="Wilkins M.J."/>
            <person name="Karaoz U."/>
            <person name="Brodie E.L."/>
            <person name="Williams K.H."/>
            <person name="Hubbard S.S."/>
            <person name="Banfield J.F."/>
        </authorList>
    </citation>
    <scope>NUCLEOTIDE SEQUENCE [LARGE SCALE GENOMIC DNA]</scope>
</reference>
<name>A0A1F7YJ72_9BACT</name>
<dbReference type="EMBL" id="MGGL01000004">
    <property type="protein sequence ID" value="OGM27312.1"/>
    <property type="molecule type" value="Genomic_DNA"/>
</dbReference>
<comment type="caution">
    <text evidence="1">The sequence shown here is derived from an EMBL/GenBank/DDBJ whole genome shotgun (WGS) entry which is preliminary data.</text>
</comment>
<sequence length="92" mass="10741">MQEQRRYCEFLGDQNRCNFSIEASFGDRINTFIKNLRYGEISFRPNAQAFILGSIRRSKEIMIKPIPNCGVFMSKYGQAHCSGYKPKDETEY</sequence>
<accession>A0A1F7YJ72</accession>
<gene>
    <name evidence="1" type="ORF">A2628_00725</name>
</gene>
<protein>
    <submittedName>
        <fullName evidence="1">Uncharacterized protein</fullName>
    </submittedName>
</protein>
<proteinExistence type="predicted"/>
<dbReference type="Proteomes" id="UP000179221">
    <property type="component" value="Unassembled WGS sequence"/>
</dbReference>
<organism evidence="1 2">
    <name type="scientific">Candidatus Woesebacteria bacterium RIFCSPHIGHO2_01_FULL_40_22</name>
    <dbReference type="NCBI Taxonomy" id="1802499"/>
    <lineage>
        <taxon>Bacteria</taxon>
        <taxon>Candidatus Woeseibacteriota</taxon>
    </lineage>
</organism>
<evidence type="ECO:0000313" key="2">
    <source>
        <dbReference type="Proteomes" id="UP000179221"/>
    </source>
</evidence>
<evidence type="ECO:0000313" key="1">
    <source>
        <dbReference type="EMBL" id="OGM27312.1"/>
    </source>
</evidence>
<dbReference type="AlphaFoldDB" id="A0A1F7YJ72"/>